<organism evidence="9 10">
    <name type="scientific">Geotrypetes seraphini</name>
    <name type="common">Gaboon caecilian</name>
    <name type="synonym">Caecilia seraphini</name>
    <dbReference type="NCBI Taxonomy" id="260995"/>
    <lineage>
        <taxon>Eukaryota</taxon>
        <taxon>Metazoa</taxon>
        <taxon>Chordata</taxon>
        <taxon>Craniata</taxon>
        <taxon>Vertebrata</taxon>
        <taxon>Euteleostomi</taxon>
        <taxon>Amphibia</taxon>
        <taxon>Gymnophiona</taxon>
        <taxon>Geotrypetes</taxon>
    </lineage>
</organism>
<evidence type="ECO:0000256" key="3">
    <source>
        <dbReference type="ARBA" id="ARBA00022833"/>
    </source>
</evidence>
<evidence type="ECO:0000313" key="9">
    <source>
        <dbReference type="Proteomes" id="UP000515159"/>
    </source>
</evidence>
<accession>A0A6P8S5I7</accession>
<feature type="compositionally biased region" description="Polar residues" evidence="7">
    <location>
        <begin position="275"/>
        <end position="294"/>
    </location>
</feature>
<dbReference type="SMART" id="SM00692">
    <property type="entry name" value="DM3"/>
    <property type="match status" value="1"/>
</dbReference>
<dbReference type="SMART" id="SM00980">
    <property type="entry name" value="THAP"/>
    <property type="match status" value="1"/>
</dbReference>
<reference evidence="10" key="1">
    <citation type="submission" date="2025-08" db="UniProtKB">
        <authorList>
            <consortium name="RefSeq"/>
        </authorList>
    </citation>
    <scope>IDENTIFICATION</scope>
</reference>
<feature type="region of interest" description="Disordered" evidence="7">
    <location>
        <begin position="234"/>
        <end position="314"/>
    </location>
</feature>
<dbReference type="RefSeq" id="XP_033813535.1">
    <property type="nucleotide sequence ID" value="XM_033957644.1"/>
</dbReference>
<dbReference type="GO" id="GO:0003677">
    <property type="term" value="F:DNA binding"/>
    <property type="evidence" value="ECO:0007669"/>
    <property type="project" value="UniProtKB-UniRule"/>
</dbReference>
<feature type="region of interest" description="Disordered" evidence="7">
    <location>
        <begin position="105"/>
        <end position="146"/>
    </location>
</feature>
<keyword evidence="9" id="KW-1185">Reference proteome</keyword>
<dbReference type="FunCoup" id="A0A6P8S5I7">
    <property type="interactions" value="265"/>
</dbReference>
<dbReference type="PANTHER" id="PTHR15854">
    <property type="entry name" value="THAP4 PROTEIN"/>
    <property type="match status" value="1"/>
</dbReference>
<keyword evidence="3" id="KW-0862">Zinc</keyword>
<feature type="compositionally biased region" description="Basic and acidic residues" evidence="7">
    <location>
        <begin position="239"/>
        <end position="250"/>
    </location>
</feature>
<comment type="catalytic activity">
    <reaction evidence="5">
        <text>peroxynitrite = nitrate</text>
        <dbReference type="Rhea" id="RHEA:63116"/>
        <dbReference type="ChEBI" id="CHEBI:17632"/>
        <dbReference type="ChEBI" id="CHEBI:25941"/>
    </reaction>
    <physiologicalReaction direction="left-to-right" evidence="5">
        <dbReference type="Rhea" id="RHEA:63117"/>
    </physiologicalReaction>
</comment>
<dbReference type="GO" id="GO:0008270">
    <property type="term" value="F:zinc ion binding"/>
    <property type="evidence" value="ECO:0007669"/>
    <property type="project" value="UniProtKB-KW"/>
</dbReference>
<evidence type="ECO:0000256" key="5">
    <source>
        <dbReference type="ARBA" id="ARBA00036993"/>
    </source>
</evidence>
<dbReference type="InParanoid" id="A0A6P8S5I7"/>
<gene>
    <name evidence="10" type="primary">THAP4</name>
</gene>
<feature type="domain" description="THAP-type" evidence="8">
    <location>
        <begin position="1"/>
        <end position="85"/>
    </location>
</feature>
<dbReference type="Pfam" id="PF05485">
    <property type="entry name" value="THAP"/>
    <property type="match status" value="1"/>
</dbReference>
<dbReference type="Proteomes" id="UP000515159">
    <property type="component" value="Chromosome 9"/>
</dbReference>
<sequence length="575" mass="64169">MVICCAAFNCSNRQGKGKKGAISFHRFPIKDSKRVIQWLKAVQRNNWTPTKYSFLCSEHFSKDCFSKRFEDQHRFLKPTAVPSIFQSAEKRATCGYAICKREANNQIPEDENAQPTDGESREQHSLSVPLDQDTAVNQKMKGPERTTVEAYTLGSEQRENIMLLSESLLTRASVVKTGSPVRTERSSSENGTQTNIHIGNWMTDSSGISIDDFSPPVSGACKFIGSLHSYSFSSKHSRERTSVPRELPERKKAKRNTELNNSSGGVPLIPDKSSLEISSPSPLTVAPQKSSESPSVAPADLTPKSATEAATSEKGAANPNFMSINEVIVSASGTCKLIDSLHTYCFSSRQTKSQVCCLREQVEKKNMELKLLRQRVSRSDSQVKRLREKVAELKRFDIPSQCSLQSMKSEMPLLNPILEPLAWMLGTWVSEPPGTGVFPTIQPFHYMEEIQISHVGQPVLNFMFNAFHPDTKKPMHRECGFIRLKPSTNKVAFVSAQNTGIVEVEEGEVNGQELTITSHSVARISFAKEPHVQQVRFSRNFRLTADGKLEQTVSMATITQPMTKHLHITYKKVTP</sequence>
<dbReference type="InterPro" id="IPR014878">
    <property type="entry name" value="THAP4-like_heme-bd"/>
</dbReference>
<dbReference type="SUPFAM" id="SSF57716">
    <property type="entry name" value="Glucocorticoid receptor-like (DNA-binding domain)"/>
    <property type="match status" value="1"/>
</dbReference>
<dbReference type="Pfam" id="PF08768">
    <property type="entry name" value="THAP4_heme-bd"/>
    <property type="match status" value="1"/>
</dbReference>
<dbReference type="OrthoDB" id="58529at2759"/>
<keyword evidence="2 6" id="KW-0863">Zinc-finger</keyword>
<dbReference type="PANTHER" id="PTHR15854:SF4">
    <property type="entry name" value="PEROXYNITRITE ISOMERASE THAP4"/>
    <property type="match status" value="1"/>
</dbReference>
<keyword evidence="4 6" id="KW-0238">DNA-binding</keyword>
<dbReference type="SUPFAM" id="SSF50814">
    <property type="entry name" value="Lipocalins"/>
    <property type="match status" value="1"/>
</dbReference>
<keyword evidence="1" id="KW-0479">Metal-binding</keyword>
<dbReference type="InterPro" id="IPR006612">
    <property type="entry name" value="THAP_Znf"/>
</dbReference>
<evidence type="ECO:0000256" key="4">
    <source>
        <dbReference type="ARBA" id="ARBA00023125"/>
    </source>
</evidence>
<dbReference type="GeneID" id="117366368"/>
<dbReference type="PROSITE" id="PS50950">
    <property type="entry name" value="ZF_THAP"/>
    <property type="match status" value="1"/>
</dbReference>
<dbReference type="InterPro" id="IPR045165">
    <property type="entry name" value="Nitrobindin"/>
</dbReference>
<protein>
    <submittedName>
        <fullName evidence="10">THAP domain-containing protein 4 isoform X2</fullName>
    </submittedName>
</protein>
<dbReference type="CTD" id="51078"/>
<evidence type="ECO:0000313" key="10">
    <source>
        <dbReference type="RefSeq" id="XP_033813535.1"/>
    </source>
</evidence>
<dbReference type="InterPro" id="IPR012674">
    <property type="entry name" value="Calycin"/>
</dbReference>
<name>A0A6P8S5I7_GEOSA</name>
<evidence type="ECO:0000256" key="2">
    <source>
        <dbReference type="ARBA" id="ARBA00022771"/>
    </source>
</evidence>
<dbReference type="Gene3D" id="2.40.128.20">
    <property type="match status" value="1"/>
</dbReference>
<evidence type="ECO:0000256" key="1">
    <source>
        <dbReference type="ARBA" id="ARBA00022723"/>
    </source>
</evidence>
<dbReference type="CDD" id="cd07828">
    <property type="entry name" value="lipocalin_heme-bd-THAP4-like"/>
    <property type="match status" value="1"/>
</dbReference>
<evidence type="ECO:0000256" key="6">
    <source>
        <dbReference type="PROSITE-ProRule" id="PRU00309"/>
    </source>
</evidence>
<dbReference type="AlphaFoldDB" id="A0A6P8S5I7"/>
<evidence type="ECO:0000256" key="7">
    <source>
        <dbReference type="SAM" id="MobiDB-lite"/>
    </source>
</evidence>
<proteinExistence type="predicted"/>
<evidence type="ECO:0000259" key="8">
    <source>
        <dbReference type="PROSITE" id="PS50950"/>
    </source>
</evidence>